<feature type="transmembrane region" description="Helical" evidence="6">
    <location>
        <begin position="290"/>
        <end position="311"/>
    </location>
</feature>
<evidence type="ECO:0000256" key="1">
    <source>
        <dbReference type="ARBA" id="ARBA00004127"/>
    </source>
</evidence>
<dbReference type="RefSeq" id="WP_073612210.1">
    <property type="nucleotide sequence ID" value="NZ_FRFE01000003.1"/>
</dbReference>
<evidence type="ECO:0000256" key="5">
    <source>
        <dbReference type="RuleBase" id="RU000320"/>
    </source>
</evidence>
<feature type="transmembrane region" description="Helical" evidence="6">
    <location>
        <begin position="6"/>
        <end position="27"/>
    </location>
</feature>
<gene>
    <name evidence="9" type="ORF">SAMN02745220_00861</name>
</gene>
<dbReference type="GO" id="GO:0003954">
    <property type="term" value="F:NADH dehydrogenase activity"/>
    <property type="evidence" value="ECO:0007669"/>
    <property type="project" value="TreeGrafter"/>
</dbReference>
<feature type="transmembrane region" description="Helical" evidence="6">
    <location>
        <begin position="262"/>
        <end position="284"/>
    </location>
</feature>
<feature type="transmembrane region" description="Helical" evidence="6">
    <location>
        <begin position="468"/>
        <end position="491"/>
    </location>
</feature>
<dbReference type="NCBIfam" id="NF005141">
    <property type="entry name" value="PRK06590.1"/>
    <property type="match status" value="1"/>
</dbReference>
<keyword evidence="2 5" id="KW-0812">Transmembrane</keyword>
<feature type="transmembrane region" description="Helical" evidence="6">
    <location>
        <begin position="152"/>
        <end position="171"/>
    </location>
</feature>
<dbReference type="STRING" id="1121416.SAMN02745220_00861"/>
<evidence type="ECO:0000256" key="3">
    <source>
        <dbReference type="ARBA" id="ARBA00022989"/>
    </source>
</evidence>
<feature type="transmembrane region" description="Helical" evidence="6">
    <location>
        <begin position="424"/>
        <end position="447"/>
    </location>
</feature>
<reference evidence="9 10" key="1">
    <citation type="submission" date="2016-12" db="EMBL/GenBank/DDBJ databases">
        <authorList>
            <person name="Song W.-J."/>
            <person name="Kurnit D.M."/>
        </authorList>
    </citation>
    <scope>NUCLEOTIDE SEQUENCE [LARGE SCALE GENOMIC DNA]</scope>
    <source>
        <strain evidence="9 10">DSM 18488</strain>
    </source>
</reference>
<keyword evidence="3 6" id="KW-1133">Transmembrane helix</keyword>
<keyword evidence="10" id="KW-1185">Reference proteome</keyword>
<dbReference type="Pfam" id="PF00662">
    <property type="entry name" value="Proton_antipo_N"/>
    <property type="match status" value="1"/>
</dbReference>
<dbReference type="GO" id="GO:0042773">
    <property type="term" value="P:ATP synthesis coupled electron transport"/>
    <property type="evidence" value="ECO:0007669"/>
    <property type="project" value="InterPro"/>
</dbReference>
<dbReference type="GO" id="GO:0012505">
    <property type="term" value="C:endomembrane system"/>
    <property type="evidence" value="ECO:0007669"/>
    <property type="project" value="UniProtKB-SubCell"/>
</dbReference>
<feature type="domain" description="NADH-Ubiquinone oxidoreductase (complex I) chain 5 N-terminal" evidence="8">
    <location>
        <begin position="79"/>
        <end position="129"/>
    </location>
</feature>
<evidence type="ECO:0000259" key="8">
    <source>
        <dbReference type="Pfam" id="PF00662"/>
    </source>
</evidence>
<dbReference type="InterPro" id="IPR001516">
    <property type="entry name" value="Proton_antipo_N"/>
</dbReference>
<evidence type="ECO:0000313" key="9">
    <source>
        <dbReference type="EMBL" id="SHO44745.1"/>
    </source>
</evidence>
<keyword evidence="4 6" id="KW-0472">Membrane</keyword>
<dbReference type="GO" id="GO:0015990">
    <property type="term" value="P:electron transport coupled proton transport"/>
    <property type="evidence" value="ECO:0007669"/>
    <property type="project" value="TreeGrafter"/>
</dbReference>
<sequence>MEHTVSYLVLIPLLPLLGALLMGLMYLVSCKGKAFPEKIYGIIACIGPALTFILALKVYFGLKGLPEDSRYLVQDVFTWIKVGDLDISMGFFADPLSSLMLLFVTLIGTLIHVYSVGYMAKDENFGKFFAYLNLFLGSMLILVLGSSPVVMFVGWEGVGLCSYLLISYYSTETNNVIAGNKAFIVNRIGDLGFVLGMSLLFWAIGSGGFDYMSLRANAEQIGPGVGLAICLLLFVGATGKSAQIPLYVWLPDAMAGPTPVSALIHAATMVTAGVYMVARFSFIYAEVPAAGTVVAWIGILTALLAAIFGCFQRDIKKILAYSTVSQLGYMFAGVGVAAYSAGIFHVFTHAFFKALLFLGAGSVIYALHHEQDIWRMGGLKNKMPITYWTMLIGCLALAGCPPFSGFFSKDEILFMALASGHGGVWLVGVLVAAMTAFYTFRMFFVVFHGKPRDEHAYEHAHESPKVMTVPLIVLAVGACFAGYLNIPSIFGGHLGVSHWLAPSLTEHHPHVSVWLEVLAVATSIAAFGCGIFFAWKKFYVATAEEPFYTGLANFAYNKFMVDELYHYLLVVPYKLLGTAISKSIEPFVTDGPVKVVVWLYGALANAFKVVQVGYVRVYAIYMVIGLSVLSIFISRSLNL</sequence>
<dbReference type="GO" id="GO:0016020">
    <property type="term" value="C:membrane"/>
    <property type="evidence" value="ECO:0007669"/>
    <property type="project" value="UniProtKB-SubCell"/>
</dbReference>
<dbReference type="PRINTS" id="PR01435">
    <property type="entry name" value="NPOXDRDTASE5"/>
</dbReference>
<evidence type="ECO:0000256" key="4">
    <source>
        <dbReference type="ARBA" id="ARBA00023136"/>
    </source>
</evidence>
<feature type="transmembrane region" description="Helical" evidence="6">
    <location>
        <begin position="618"/>
        <end position="637"/>
    </location>
</feature>
<dbReference type="InterPro" id="IPR003945">
    <property type="entry name" value="NU5C-like"/>
</dbReference>
<dbReference type="Gene3D" id="1.20.5.2700">
    <property type="match status" value="1"/>
</dbReference>
<dbReference type="NCBIfam" id="TIGR01974">
    <property type="entry name" value="NDH_I_L"/>
    <property type="match status" value="1"/>
</dbReference>
<proteinExistence type="predicted"/>
<feature type="transmembrane region" description="Helical" evidence="6">
    <location>
        <begin position="39"/>
        <end position="60"/>
    </location>
</feature>
<feature type="transmembrane region" description="Helical" evidence="6">
    <location>
        <begin position="128"/>
        <end position="146"/>
    </location>
</feature>
<dbReference type="EMBL" id="FRFE01000003">
    <property type="protein sequence ID" value="SHO44745.1"/>
    <property type="molecule type" value="Genomic_DNA"/>
</dbReference>
<organism evidence="9 10">
    <name type="scientific">Desulfopila aestuarii DSM 18488</name>
    <dbReference type="NCBI Taxonomy" id="1121416"/>
    <lineage>
        <taxon>Bacteria</taxon>
        <taxon>Pseudomonadati</taxon>
        <taxon>Thermodesulfobacteriota</taxon>
        <taxon>Desulfobulbia</taxon>
        <taxon>Desulfobulbales</taxon>
        <taxon>Desulfocapsaceae</taxon>
        <taxon>Desulfopila</taxon>
    </lineage>
</organism>
<feature type="transmembrane region" description="Helical" evidence="6">
    <location>
        <begin position="96"/>
        <end position="116"/>
    </location>
</feature>
<dbReference type="PRINTS" id="PR01434">
    <property type="entry name" value="NADHDHGNASE5"/>
</dbReference>
<name>A0A1M7XZW7_9BACT</name>
<dbReference type="OrthoDB" id="9781596at2"/>
<evidence type="ECO:0000256" key="2">
    <source>
        <dbReference type="ARBA" id="ARBA00022692"/>
    </source>
</evidence>
<dbReference type="PANTHER" id="PTHR42829:SF2">
    <property type="entry name" value="NADH-UBIQUINONE OXIDOREDUCTASE CHAIN 5"/>
    <property type="match status" value="1"/>
</dbReference>
<dbReference type="InterPro" id="IPR001750">
    <property type="entry name" value="ND/Mrp_TM"/>
</dbReference>
<dbReference type="Pfam" id="PF00361">
    <property type="entry name" value="Proton_antipo_M"/>
    <property type="match status" value="1"/>
</dbReference>
<dbReference type="GO" id="GO:0008137">
    <property type="term" value="F:NADH dehydrogenase (ubiquinone) activity"/>
    <property type="evidence" value="ECO:0007669"/>
    <property type="project" value="InterPro"/>
</dbReference>
<feature type="domain" description="NADH:quinone oxidoreductase/Mrp antiporter transmembrane" evidence="7">
    <location>
        <begin position="149"/>
        <end position="435"/>
    </location>
</feature>
<dbReference type="PANTHER" id="PTHR42829">
    <property type="entry name" value="NADH-UBIQUINONE OXIDOREDUCTASE CHAIN 5"/>
    <property type="match status" value="1"/>
</dbReference>
<evidence type="ECO:0000313" key="10">
    <source>
        <dbReference type="Proteomes" id="UP000184603"/>
    </source>
</evidence>
<dbReference type="AlphaFoldDB" id="A0A1M7XZW7"/>
<evidence type="ECO:0000259" key="7">
    <source>
        <dbReference type="Pfam" id="PF00361"/>
    </source>
</evidence>
<protein>
    <submittedName>
        <fullName evidence="9">NADH dehydrogenase subunit L</fullName>
    </submittedName>
</protein>
<feature type="transmembrane region" description="Helical" evidence="6">
    <location>
        <begin position="511"/>
        <end position="535"/>
    </location>
</feature>
<comment type="subcellular location">
    <subcellularLocation>
        <location evidence="1">Endomembrane system</location>
        <topology evidence="1">Multi-pass membrane protein</topology>
    </subcellularLocation>
    <subcellularLocation>
        <location evidence="5">Membrane</location>
        <topology evidence="5">Multi-pass membrane protein</topology>
    </subcellularLocation>
</comment>
<feature type="transmembrane region" description="Helical" evidence="6">
    <location>
        <begin position="183"/>
        <end position="205"/>
    </location>
</feature>
<feature type="transmembrane region" description="Helical" evidence="6">
    <location>
        <begin position="346"/>
        <end position="367"/>
    </location>
</feature>
<evidence type="ECO:0000256" key="6">
    <source>
        <dbReference type="SAM" id="Phobius"/>
    </source>
</evidence>
<feature type="transmembrane region" description="Helical" evidence="6">
    <location>
        <begin position="387"/>
        <end position="404"/>
    </location>
</feature>
<dbReference type="InterPro" id="IPR018393">
    <property type="entry name" value="NADHpl_OxRdtase_5_subgr"/>
</dbReference>
<feature type="transmembrane region" description="Helical" evidence="6">
    <location>
        <begin position="318"/>
        <end position="340"/>
    </location>
</feature>
<feature type="transmembrane region" description="Helical" evidence="6">
    <location>
        <begin position="225"/>
        <end position="250"/>
    </location>
</feature>
<accession>A0A1M7XZW7</accession>
<dbReference type="Proteomes" id="UP000184603">
    <property type="component" value="Unassembled WGS sequence"/>
</dbReference>